<comment type="caution">
    <text evidence="1">The sequence shown here is derived from an EMBL/GenBank/DDBJ whole genome shotgun (WGS) entry which is preliminary data.</text>
</comment>
<accession>A0ACC1TFN3</accession>
<protein>
    <submittedName>
        <fullName evidence="1">Uncharacterized protein</fullName>
    </submittedName>
</protein>
<dbReference type="Proteomes" id="UP001163835">
    <property type="component" value="Unassembled WGS sequence"/>
</dbReference>
<dbReference type="EMBL" id="MU797456">
    <property type="protein sequence ID" value="KAJ3803509.1"/>
    <property type="molecule type" value="Genomic_DNA"/>
</dbReference>
<organism evidence="1 2">
    <name type="scientific">Lentinula aff. lateritia</name>
    <dbReference type="NCBI Taxonomy" id="2804960"/>
    <lineage>
        <taxon>Eukaryota</taxon>
        <taxon>Fungi</taxon>
        <taxon>Dikarya</taxon>
        <taxon>Basidiomycota</taxon>
        <taxon>Agaricomycotina</taxon>
        <taxon>Agaricomycetes</taxon>
        <taxon>Agaricomycetidae</taxon>
        <taxon>Agaricales</taxon>
        <taxon>Marasmiineae</taxon>
        <taxon>Omphalotaceae</taxon>
        <taxon>Lentinula</taxon>
    </lineage>
</organism>
<name>A0ACC1TFN3_9AGAR</name>
<keyword evidence="2" id="KW-1185">Reference proteome</keyword>
<evidence type="ECO:0000313" key="2">
    <source>
        <dbReference type="Proteomes" id="UP001163835"/>
    </source>
</evidence>
<sequence>MRKFLSHKEKRDAWFEMRWSILKFLKAAVKNVGKYIAGVDRPAADWKESLREAVFLWGAHNHLPEHFKQEYPHWPKYCYLVATPPNNEHLLIKWEYPSLPSPLWYMSPLPSSDEDRAPTPPSPWIGRNL</sequence>
<gene>
    <name evidence="1" type="ORF">F5876DRAFT_71372</name>
</gene>
<proteinExistence type="predicted"/>
<reference evidence="1" key="1">
    <citation type="submission" date="2022-09" db="EMBL/GenBank/DDBJ databases">
        <title>A Global Phylogenomic Analysis of the Shiitake Genus Lentinula.</title>
        <authorList>
            <consortium name="DOE Joint Genome Institute"/>
            <person name="Sierra-Patev S."/>
            <person name="Min B."/>
            <person name="Naranjo-Ortiz M."/>
            <person name="Looney B."/>
            <person name="Konkel Z."/>
            <person name="Slot J.C."/>
            <person name="Sakamoto Y."/>
            <person name="Steenwyk J.L."/>
            <person name="Rokas A."/>
            <person name="Carro J."/>
            <person name="Camarero S."/>
            <person name="Ferreira P."/>
            <person name="Molpeceres G."/>
            <person name="Ruiz-Duenas F.J."/>
            <person name="Serrano A."/>
            <person name="Henrissat B."/>
            <person name="Drula E."/>
            <person name="Hughes K.W."/>
            <person name="Mata J.L."/>
            <person name="Ishikawa N.K."/>
            <person name="Vargas-Isla R."/>
            <person name="Ushijima S."/>
            <person name="Smith C.A."/>
            <person name="Ahrendt S."/>
            <person name="Andreopoulos W."/>
            <person name="He G."/>
            <person name="Labutti K."/>
            <person name="Lipzen A."/>
            <person name="Ng V."/>
            <person name="Riley R."/>
            <person name="Sandor L."/>
            <person name="Barry K."/>
            <person name="Martinez A.T."/>
            <person name="Xiao Y."/>
            <person name="Gibbons J.G."/>
            <person name="Terashima K."/>
            <person name="Grigoriev I.V."/>
            <person name="Hibbett D.S."/>
        </authorList>
    </citation>
    <scope>NUCLEOTIDE SEQUENCE</scope>
    <source>
        <strain evidence="1">TMI1499</strain>
    </source>
</reference>
<evidence type="ECO:0000313" key="1">
    <source>
        <dbReference type="EMBL" id="KAJ3803509.1"/>
    </source>
</evidence>